<evidence type="ECO:0000256" key="4">
    <source>
        <dbReference type="ARBA" id="ARBA00010848"/>
    </source>
</evidence>
<dbReference type="InParanoid" id="W3WVY5"/>
<dbReference type="HOGENOM" id="CLU_026244_1_2_1"/>
<dbReference type="KEGG" id="pfy:PFICI_10890"/>
<dbReference type="PANTHER" id="PTHR43756:SF5">
    <property type="entry name" value="CHOLINE MONOOXYGENASE, CHLOROPLASTIC"/>
    <property type="match status" value="1"/>
</dbReference>
<evidence type="ECO:0000256" key="11">
    <source>
        <dbReference type="ARBA" id="ARBA00023014"/>
    </source>
</evidence>
<dbReference type="GO" id="GO:0005506">
    <property type="term" value="F:iron ion binding"/>
    <property type="evidence" value="ECO:0007669"/>
    <property type="project" value="InterPro"/>
</dbReference>
<comment type="similarity">
    <text evidence="4">Belongs to the choline monooxygenase family.</text>
</comment>
<evidence type="ECO:0000259" key="15">
    <source>
        <dbReference type="PROSITE" id="PS51296"/>
    </source>
</evidence>
<dbReference type="UniPathway" id="UPA00529">
    <property type="reaction ID" value="UER00430"/>
</dbReference>
<evidence type="ECO:0000256" key="12">
    <source>
        <dbReference type="ARBA" id="ARBA00023027"/>
    </source>
</evidence>
<accession>W3WVY5</accession>
<keyword evidence="7" id="KW-0001">2Fe-2S</keyword>
<evidence type="ECO:0000256" key="7">
    <source>
        <dbReference type="ARBA" id="ARBA00022714"/>
    </source>
</evidence>
<dbReference type="GO" id="GO:0019133">
    <property type="term" value="F:choline monooxygenase activity"/>
    <property type="evidence" value="ECO:0007669"/>
    <property type="project" value="UniProtKB-EC"/>
</dbReference>
<dbReference type="RefSeq" id="XP_007837662.1">
    <property type="nucleotide sequence ID" value="XM_007839471.1"/>
</dbReference>
<comment type="function">
    <text evidence="2">Catalyzes the first step of the osmoprotectant glycine betaine synthesis.</text>
</comment>
<evidence type="ECO:0000256" key="3">
    <source>
        <dbReference type="ARBA" id="ARBA00004866"/>
    </source>
</evidence>
<evidence type="ECO:0000256" key="13">
    <source>
        <dbReference type="ARBA" id="ARBA00049097"/>
    </source>
</evidence>
<evidence type="ECO:0000256" key="6">
    <source>
        <dbReference type="ARBA" id="ARBA00014931"/>
    </source>
</evidence>
<dbReference type="SUPFAM" id="SSF50022">
    <property type="entry name" value="ISP domain"/>
    <property type="match status" value="1"/>
</dbReference>
<evidence type="ECO:0000256" key="14">
    <source>
        <dbReference type="SAM" id="Phobius"/>
    </source>
</evidence>
<keyword evidence="14" id="KW-1133">Transmembrane helix</keyword>
<dbReference type="Gene3D" id="2.102.10.10">
    <property type="entry name" value="Rieske [2Fe-2S] iron-sulphur domain"/>
    <property type="match status" value="1"/>
</dbReference>
<dbReference type="GO" id="GO:0019285">
    <property type="term" value="P:glycine betaine biosynthetic process from choline"/>
    <property type="evidence" value="ECO:0007669"/>
    <property type="project" value="UniProtKB-UniPathway"/>
</dbReference>
<dbReference type="PRINTS" id="PR00090">
    <property type="entry name" value="RNGDIOXGNASE"/>
</dbReference>
<dbReference type="PROSITE" id="PS00570">
    <property type="entry name" value="RING_HYDROXYL_ALPHA"/>
    <property type="match status" value="1"/>
</dbReference>
<dbReference type="eggNOG" id="ENOG502QQJW">
    <property type="taxonomic scope" value="Eukaryota"/>
</dbReference>
<keyword evidence="17" id="KW-1185">Reference proteome</keyword>
<dbReference type="Proteomes" id="UP000030651">
    <property type="component" value="Unassembled WGS sequence"/>
</dbReference>
<dbReference type="Pfam" id="PF00355">
    <property type="entry name" value="Rieske"/>
    <property type="match status" value="1"/>
</dbReference>
<keyword evidence="14" id="KW-0472">Membrane</keyword>
<evidence type="ECO:0000256" key="9">
    <source>
        <dbReference type="ARBA" id="ARBA00023002"/>
    </source>
</evidence>
<evidence type="ECO:0000313" key="17">
    <source>
        <dbReference type="Proteomes" id="UP000030651"/>
    </source>
</evidence>
<gene>
    <name evidence="16" type="ORF">PFICI_10890</name>
</gene>
<dbReference type="InterPro" id="IPR015881">
    <property type="entry name" value="ARHD_Rieske_2Fe_2S"/>
</dbReference>
<dbReference type="OrthoDB" id="426882at2759"/>
<protein>
    <recommendedName>
        <fullName evidence="6">Choline monooxygenase, chloroplastic</fullName>
        <ecNumber evidence="5">1.14.15.7</ecNumber>
    </recommendedName>
</protein>
<evidence type="ECO:0000256" key="2">
    <source>
        <dbReference type="ARBA" id="ARBA00002149"/>
    </source>
</evidence>
<name>W3WVY5_PESFW</name>
<evidence type="ECO:0000256" key="8">
    <source>
        <dbReference type="ARBA" id="ARBA00022723"/>
    </source>
</evidence>
<dbReference type="CDD" id="cd03469">
    <property type="entry name" value="Rieske_RO_Alpha_N"/>
    <property type="match status" value="1"/>
</dbReference>
<dbReference type="EC" id="1.14.15.7" evidence="5"/>
<keyword evidence="8" id="KW-0479">Metal-binding</keyword>
<evidence type="ECO:0000313" key="16">
    <source>
        <dbReference type="EMBL" id="ETS77016.1"/>
    </source>
</evidence>
<dbReference type="InterPro" id="IPR015879">
    <property type="entry name" value="Ring_hydroxy_dOase_asu_C_dom"/>
</dbReference>
<dbReference type="OMA" id="NIMVEWY"/>
<reference evidence="17" key="1">
    <citation type="journal article" date="2015" name="BMC Genomics">
        <title>Genomic and transcriptomic analysis of the endophytic fungus Pestalotiopsis fici reveals its lifestyle and high potential for synthesis of natural products.</title>
        <authorList>
            <person name="Wang X."/>
            <person name="Zhang X."/>
            <person name="Liu L."/>
            <person name="Xiang M."/>
            <person name="Wang W."/>
            <person name="Sun X."/>
            <person name="Che Y."/>
            <person name="Guo L."/>
            <person name="Liu G."/>
            <person name="Guo L."/>
            <person name="Wang C."/>
            <person name="Yin W.B."/>
            <person name="Stadler M."/>
            <person name="Zhang X."/>
            <person name="Liu X."/>
        </authorList>
    </citation>
    <scope>NUCLEOTIDE SEQUENCE [LARGE SCALE GENOMIC DNA]</scope>
    <source>
        <strain evidence="17">W106-1 / CGMCC3.15140</strain>
    </source>
</reference>
<dbReference type="InterPro" id="IPR036922">
    <property type="entry name" value="Rieske_2Fe-2S_sf"/>
</dbReference>
<dbReference type="CDD" id="cd00680">
    <property type="entry name" value="RHO_alpha_C"/>
    <property type="match status" value="1"/>
</dbReference>
<keyword evidence="10" id="KW-0408">Iron</keyword>
<feature type="transmembrane region" description="Helical" evidence="14">
    <location>
        <begin position="12"/>
        <end position="29"/>
    </location>
</feature>
<dbReference type="InterPro" id="IPR017941">
    <property type="entry name" value="Rieske_2Fe-2S"/>
</dbReference>
<keyword evidence="9" id="KW-0560">Oxidoreductase</keyword>
<feature type="domain" description="Rieske" evidence="15">
    <location>
        <begin position="75"/>
        <end position="162"/>
    </location>
</feature>
<comment type="pathway">
    <text evidence="3">Amine and polyamine biosynthesis; betaine biosynthesis via choline pathway; betaine aldehyde from choline (monooxygenase route): step 1/1.</text>
</comment>
<dbReference type="InterPro" id="IPR001663">
    <property type="entry name" value="Rng_hydr_dOase-A"/>
</dbReference>
<dbReference type="GO" id="GO:0051537">
    <property type="term" value="F:2 iron, 2 sulfur cluster binding"/>
    <property type="evidence" value="ECO:0007669"/>
    <property type="project" value="UniProtKB-KW"/>
</dbReference>
<dbReference type="PROSITE" id="PS51296">
    <property type="entry name" value="RIESKE"/>
    <property type="match status" value="1"/>
</dbReference>
<dbReference type="Gene3D" id="3.90.380.10">
    <property type="entry name" value="Naphthalene 1,2-dioxygenase Alpha Subunit, Chain A, domain 1"/>
    <property type="match status" value="2"/>
</dbReference>
<dbReference type="SUPFAM" id="SSF55961">
    <property type="entry name" value="Bet v1-like"/>
    <property type="match status" value="1"/>
</dbReference>
<evidence type="ECO:0000256" key="10">
    <source>
        <dbReference type="ARBA" id="ARBA00023004"/>
    </source>
</evidence>
<keyword evidence="14" id="KW-0812">Transmembrane</keyword>
<evidence type="ECO:0000256" key="5">
    <source>
        <dbReference type="ARBA" id="ARBA00012763"/>
    </source>
</evidence>
<dbReference type="AlphaFoldDB" id="W3WVY5"/>
<dbReference type="GeneID" id="19275903"/>
<comment type="catalytic activity">
    <reaction evidence="13">
        <text>choline + 2 reduced [2Fe-2S]-[ferredoxin] + O2 + 2 H(+) = betaine aldehyde hydrate + 2 oxidized [2Fe-2S]-[ferredoxin] + H2O</text>
        <dbReference type="Rhea" id="RHEA:17769"/>
        <dbReference type="Rhea" id="RHEA-COMP:10000"/>
        <dbReference type="Rhea" id="RHEA-COMP:10001"/>
        <dbReference type="ChEBI" id="CHEBI:15354"/>
        <dbReference type="ChEBI" id="CHEBI:15377"/>
        <dbReference type="ChEBI" id="CHEBI:15378"/>
        <dbReference type="ChEBI" id="CHEBI:15379"/>
        <dbReference type="ChEBI" id="CHEBI:15870"/>
        <dbReference type="ChEBI" id="CHEBI:33737"/>
        <dbReference type="ChEBI" id="CHEBI:33738"/>
        <dbReference type="EC" id="1.14.15.7"/>
    </reaction>
</comment>
<comment type="cofactor">
    <cofactor evidence="1">
        <name>Fe cation</name>
        <dbReference type="ChEBI" id="CHEBI:24875"/>
    </cofactor>
</comment>
<keyword evidence="11" id="KW-0411">Iron-sulfur</keyword>
<dbReference type="Pfam" id="PF00848">
    <property type="entry name" value="Ring_hydroxyl_A"/>
    <property type="match status" value="1"/>
</dbReference>
<dbReference type="PANTHER" id="PTHR43756">
    <property type="entry name" value="CHOLINE MONOOXYGENASE, CHLOROPLASTIC"/>
    <property type="match status" value="1"/>
</dbReference>
<keyword evidence="12" id="KW-0520">NAD</keyword>
<organism evidence="16 17">
    <name type="scientific">Pestalotiopsis fici (strain W106-1 / CGMCC3.15140)</name>
    <dbReference type="NCBI Taxonomy" id="1229662"/>
    <lineage>
        <taxon>Eukaryota</taxon>
        <taxon>Fungi</taxon>
        <taxon>Dikarya</taxon>
        <taxon>Ascomycota</taxon>
        <taxon>Pezizomycotina</taxon>
        <taxon>Sordariomycetes</taxon>
        <taxon>Xylariomycetidae</taxon>
        <taxon>Amphisphaeriales</taxon>
        <taxon>Sporocadaceae</taxon>
        <taxon>Pestalotiopsis</taxon>
    </lineage>
</organism>
<dbReference type="EMBL" id="KI912116">
    <property type="protein sequence ID" value="ETS77016.1"/>
    <property type="molecule type" value="Genomic_DNA"/>
</dbReference>
<sequence>MFELTSYYSPNLLFFGLFASALAMGLSLLSKFLSQKSIDSTESSKPSPVRALPASWYTSQDMYELERRAIFSKRWLLTTHSLRVPNKGDWIRYEIANFQFIISRDRTGTINAFHNICRHRAFPVVTEPKGNNSILACKYHNWTYGMNGKLTKAPGYQELQGFDKSKNGLFPIHVHIDTNGFVWVNLDASEKPTPWNEHFAGIDTQDRFKAYNWDDYEFDHTWEMEGEYNWKILADNYNECYHCPTTHPDIPQIADLEAYGVVTEKGYVQHLGRPTPEQIAKGFNVAATYYFPNASMNVSPHFFFMQRFVPKGPNKSIMSYEVYRNKGSSDADFSVINDIYKRIMSEDKYLCANAQANINAGVFVNGEMHPRLEQGPLFFQSSVRDAVTNHHKAERRAGREIWPARQQLPGNAKVTENDISFCSSMDCSKTEGLDW</sequence>
<proteinExistence type="inferred from homology"/>
<evidence type="ECO:0000256" key="1">
    <source>
        <dbReference type="ARBA" id="ARBA00001962"/>
    </source>
</evidence>